<protein>
    <recommendedName>
        <fullName evidence="5">3-dehydroquinate dehydratase</fullName>
        <shortName evidence="5">3-dehydroquinase</shortName>
        <ecNumber evidence="5">4.2.1.10</ecNumber>
    </recommendedName>
    <alternativeName>
        <fullName evidence="5">Type I DHQase</fullName>
    </alternativeName>
    <alternativeName>
        <fullName evidence="5">Type I dehydroquinase</fullName>
        <shortName evidence="5">DHQ1</shortName>
    </alternativeName>
</protein>
<dbReference type="GO" id="GO:0008652">
    <property type="term" value="P:amino acid biosynthetic process"/>
    <property type="evidence" value="ECO:0007669"/>
    <property type="project" value="UniProtKB-KW"/>
</dbReference>
<comment type="pathway">
    <text evidence="5">Metabolic intermediate biosynthesis; chorismate biosynthesis; chorismate from D-erythrose 4-phosphate and phosphoenolpyruvate: step 3/7.</text>
</comment>
<dbReference type="Pfam" id="PF01487">
    <property type="entry name" value="DHquinase_I"/>
    <property type="match status" value="1"/>
</dbReference>
<dbReference type="OrthoDB" id="9813659at2"/>
<feature type="binding site" evidence="5">
    <location>
        <position position="215"/>
    </location>
    <ligand>
        <name>3-dehydroquinate</name>
        <dbReference type="ChEBI" id="CHEBI:32364"/>
    </ligand>
</feature>
<dbReference type="PANTHER" id="PTHR43699">
    <property type="entry name" value="3-DEHYDROQUINATE DEHYDRATASE"/>
    <property type="match status" value="1"/>
</dbReference>
<dbReference type="GO" id="GO:0046279">
    <property type="term" value="P:3,4-dihydroxybenzoate biosynthetic process"/>
    <property type="evidence" value="ECO:0007669"/>
    <property type="project" value="TreeGrafter"/>
</dbReference>
<dbReference type="InterPro" id="IPR050146">
    <property type="entry name" value="Type-I_3-dehydroquinase"/>
</dbReference>
<evidence type="ECO:0000256" key="3">
    <source>
        <dbReference type="ARBA" id="ARBA00023239"/>
    </source>
</evidence>
<keyword evidence="2 5" id="KW-0057">Aromatic amino acid biosynthesis</keyword>
<dbReference type="CDD" id="cd00502">
    <property type="entry name" value="DHQase_I"/>
    <property type="match status" value="1"/>
</dbReference>
<feature type="active site" description="Proton donor/acceptor" evidence="5">
    <location>
        <position position="146"/>
    </location>
</feature>
<dbReference type="RefSeq" id="WP_010621421.1">
    <property type="nucleotide sequence ID" value="NZ_AZGF01000030.1"/>
</dbReference>
<feature type="binding site" evidence="5">
    <location>
        <position position="238"/>
    </location>
    <ligand>
        <name>3-dehydroquinate</name>
        <dbReference type="ChEBI" id="CHEBI:32364"/>
    </ligand>
</feature>
<proteinExistence type="inferred from homology"/>
<keyword evidence="3 5" id="KW-0456">Lyase</keyword>
<dbReference type="STRING" id="1423807.FD16_GL001409"/>
<dbReference type="EMBL" id="AZGF01000030">
    <property type="protein sequence ID" value="KRM10206.1"/>
    <property type="molecule type" value="Genomic_DNA"/>
</dbReference>
<dbReference type="eggNOG" id="COG0710">
    <property type="taxonomic scope" value="Bacteria"/>
</dbReference>
<reference evidence="6 7" key="1">
    <citation type="journal article" date="2015" name="Genome Announc.">
        <title>Expanding the biotechnology potential of lactobacilli through comparative genomics of 213 strains and associated genera.</title>
        <authorList>
            <person name="Sun Z."/>
            <person name="Harris H.M."/>
            <person name="McCann A."/>
            <person name="Guo C."/>
            <person name="Argimon S."/>
            <person name="Zhang W."/>
            <person name="Yang X."/>
            <person name="Jeffery I.B."/>
            <person name="Cooney J.C."/>
            <person name="Kagawa T.F."/>
            <person name="Liu W."/>
            <person name="Song Y."/>
            <person name="Salvetti E."/>
            <person name="Wrobel A."/>
            <person name="Rasinkangas P."/>
            <person name="Parkhill J."/>
            <person name="Rea M.C."/>
            <person name="O'Sullivan O."/>
            <person name="Ritari J."/>
            <person name="Douillard F.P."/>
            <person name="Paul Ross R."/>
            <person name="Yang R."/>
            <person name="Briner A.E."/>
            <person name="Felis G.E."/>
            <person name="de Vos W.M."/>
            <person name="Barrangou R."/>
            <person name="Klaenhammer T.R."/>
            <person name="Caufield P.W."/>
            <person name="Cui Y."/>
            <person name="Zhang H."/>
            <person name="O'Toole P.W."/>
        </authorList>
    </citation>
    <scope>NUCLEOTIDE SEQUENCE [LARGE SCALE GENOMIC DNA]</scope>
    <source>
        <strain evidence="6 7">DSM 5007</strain>
    </source>
</reference>
<dbReference type="NCBIfam" id="TIGR01093">
    <property type="entry name" value="aroD"/>
    <property type="match status" value="1"/>
</dbReference>
<evidence type="ECO:0000313" key="7">
    <source>
        <dbReference type="Proteomes" id="UP000051820"/>
    </source>
</evidence>
<dbReference type="EC" id="4.2.1.10" evidence="5"/>
<feature type="binding site" evidence="5">
    <location>
        <position position="85"/>
    </location>
    <ligand>
        <name>3-dehydroquinate</name>
        <dbReference type="ChEBI" id="CHEBI:32364"/>
    </ligand>
</feature>
<dbReference type="Proteomes" id="UP000051820">
    <property type="component" value="Unassembled WGS sequence"/>
</dbReference>
<evidence type="ECO:0000256" key="5">
    <source>
        <dbReference type="HAMAP-Rule" id="MF_00214"/>
    </source>
</evidence>
<name>A0A0R1VWX1_9LACO</name>
<keyword evidence="5" id="KW-0028">Amino-acid biosynthesis</keyword>
<evidence type="ECO:0000256" key="1">
    <source>
        <dbReference type="ARBA" id="ARBA00001864"/>
    </source>
</evidence>
<feature type="active site" description="Schiff-base intermediate with substrate" evidence="5">
    <location>
        <position position="173"/>
    </location>
</feature>
<organism evidence="6 7">
    <name type="scientific">Paucilactobacillus suebicus DSM 5007 = KCTC 3549</name>
    <dbReference type="NCBI Taxonomy" id="1423807"/>
    <lineage>
        <taxon>Bacteria</taxon>
        <taxon>Bacillati</taxon>
        <taxon>Bacillota</taxon>
        <taxon>Bacilli</taxon>
        <taxon>Lactobacillales</taxon>
        <taxon>Lactobacillaceae</taxon>
        <taxon>Paucilactobacillus</taxon>
    </lineage>
</organism>
<dbReference type="HAMAP" id="MF_00214">
    <property type="entry name" value="AroD"/>
    <property type="match status" value="1"/>
</dbReference>
<dbReference type="Gene3D" id="3.20.20.70">
    <property type="entry name" value="Aldolase class I"/>
    <property type="match status" value="1"/>
</dbReference>
<comment type="catalytic activity">
    <reaction evidence="1 5">
        <text>3-dehydroquinate = 3-dehydroshikimate + H2O</text>
        <dbReference type="Rhea" id="RHEA:21096"/>
        <dbReference type="ChEBI" id="CHEBI:15377"/>
        <dbReference type="ChEBI" id="CHEBI:16630"/>
        <dbReference type="ChEBI" id="CHEBI:32364"/>
        <dbReference type="EC" id="4.2.1.10"/>
    </reaction>
</comment>
<feature type="binding site" evidence="5">
    <location>
        <position position="234"/>
    </location>
    <ligand>
        <name>3-dehydroquinate</name>
        <dbReference type="ChEBI" id="CHEBI:32364"/>
    </ligand>
</feature>
<comment type="subunit">
    <text evidence="5">Homodimer.</text>
</comment>
<dbReference type="GO" id="GO:0009423">
    <property type="term" value="P:chorismate biosynthetic process"/>
    <property type="evidence" value="ECO:0007669"/>
    <property type="project" value="UniProtKB-UniRule"/>
</dbReference>
<gene>
    <name evidence="5" type="primary">aroD</name>
    <name evidence="6" type="ORF">FD16_GL001409</name>
</gene>
<comment type="caution">
    <text evidence="6">The sequence shown here is derived from an EMBL/GenBank/DDBJ whole genome shotgun (WGS) entry which is preliminary data.</text>
</comment>
<feature type="binding site" evidence="5">
    <location>
        <begin position="49"/>
        <end position="51"/>
    </location>
    <ligand>
        <name>3-dehydroquinate</name>
        <dbReference type="ChEBI" id="CHEBI:32364"/>
    </ligand>
</feature>
<dbReference type="InterPro" id="IPR013785">
    <property type="entry name" value="Aldolase_TIM"/>
</dbReference>
<dbReference type="UniPathway" id="UPA00053">
    <property type="reaction ID" value="UER00086"/>
</dbReference>
<dbReference type="FunFam" id="3.20.20.70:FF:000047">
    <property type="entry name" value="3-dehydroquinate dehydratase"/>
    <property type="match status" value="1"/>
</dbReference>
<accession>A0A0R1VWX1</accession>
<dbReference type="InterPro" id="IPR001381">
    <property type="entry name" value="DHquinase_I"/>
</dbReference>
<keyword evidence="7" id="KW-1185">Reference proteome</keyword>
<comment type="function">
    <text evidence="5">Involved in the third step of the chorismate pathway, which leads to the biosynthesis of aromatic amino acids. Catalyzes the cis-dehydration of 3-dehydroquinate (DHQ) and introduces the first double bond of the aromatic ring to yield 3-dehydroshikimate.</text>
</comment>
<dbReference type="PATRIC" id="fig|1423807.3.peg.1437"/>
<dbReference type="GO" id="GO:0009073">
    <property type="term" value="P:aromatic amino acid family biosynthetic process"/>
    <property type="evidence" value="ECO:0007669"/>
    <property type="project" value="UniProtKB-KW"/>
</dbReference>
<comment type="similarity">
    <text evidence="5">Belongs to the type-I 3-dehydroquinase family.</text>
</comment>
<dbReference type="GO" id="GO:0003855">
    <property type="term" value="F:3-dehydroquinate dehydratase activity"/>
    <property type="evidence" value="ECO:0007669"/>
    <property type="project" value="UniProtKB-UniRule"/>
</dbReference>
<dbReference type="SUPFAM" id="SSF51569">
    <property type="entry name" value="Aldolase"/>
    <property type="match status" value="1"/>
</dbReference>
<evidence type="ECO:0000313" key="6">
    <source>
        <dbReference type="EMBL" id="KRM10206.1"/>
    </source>
</evidence>
<dbReference type="PANTHER" id="PTHR43699:SF1">
    <property type="entry name" value="3-DEHYDROQUINATE DEHYDRATASE"/>
    <property type="match status" value="1"/>
</dbReference>
<keyword evidence="4 5" id="KW-0704">Schiff base</keyword>
<evidence type="ECO:0000256" key="2">
    <source>
        <dbReference type="ARBA" id="ARBA00023141"/>
    </source>
</evidence>
<dbReference type="AlphaFoldDB" id="A0A0R1VWX1"/>
<comment type="caution">
    <text evidence="5">Lacks conserved residue(s) required for the propagation of feature annotation.</text>
</comment>
<evidence type="ECO:0000256" key="4">
    <source>
        <dbReference type="ARBA" id="ARBA00023270"/>
    </source>
</evidence>
<sequence>MAQKNLQLGKLTLSNQSKPKIIAPIVATSFADAIKDAQVIDQSDAEIVEWRLDFLTAFTDFEQLADAGKQIKEVINGRPLIVTNRTNVEGGNREYQEREYQESYIALINANVADAIDVEFSREDDVYNELLQICTDANIVLILSHHDFDETPDKNELIFLFAQMAKKKPSIVKVALTPHSREDVMTLMDATLAADNQIDQPIISMSMGLLGQISRIAGATFGSVATFASVGDASAPGQMSVGTLKEIFGSVG</sequence>